<feature type="compositionally biased region" description="Gly residues" evidence="6">
    <location>
        <begin position="306"/>
        <end position="315"/>
    </location>
</feature>
<keyword evidence="4 7" id="KW-1133">Transmembrane helix</keyword>
<comment type="similarity">
    <text evidence="2">Belongs to the EamA transporter family.</text>
</comment>
<dbReference type="PANTHER" id="PTHR32322">
    <property type="entry name" value="INNER MEMBRANE TRANSPORTER"/>
    <property type="match status" value="1"/>
</dbReference>
<protein>
    <submittedName>
        <fullName evidence="9">EamA family transporter</fullName>
    </submittedName>
</protein>
<keyword evidence="5 7" id="KW-0472">Membrane</keyword>
<name>A0A7G7BN90_9ACTN</name>
<evidence type="ECO:0000256" key="1">
    <source>
        <dbReference type="ARBA" id="ARBA00004141"/>
    </source>
</evidence>
<feature type="transmembrane region" description="Helical" evidence="7">
    <location>
        <begin position="58"/>
        <end position="80"/>
    </location>
</feature>
<evidence type="ECO:0000256" key="6">
    <source>
        <dbReference type="SAM" id="MobiDB-lite"/>
    </source>
</evidence>
<dbReference type="InterPro" id="IPR050638">
    <property type="entry name" value="AA-Vitamin_Transporters"/>
</dbReference>
<organism evidence="9 10">
    <name type="scientific">Streptomyces finlayi</name>
    <dbReference type="NCBI Taxonomy" id="67296"/>
    <lineage>
        <taxon>Bacteria</taxon>
        <taxon>Bacillati</taxon>
        <taxon>Actinomycetota</taxon>
        <taxon>Actinomycetes</taxon>
        <taxon>Kitasatosporales</taxon>
        <taxon>Streptomycetaceae</taxon>
        <taxon>Streptomyces</taxon>
    </lineage>
</organism>
<feature type="transmembrane region" description="Helical" evidence="7">
    <location>
        <begin position="171"/>
        <end position="189"/>
    </location>
</feature>
<feature type="transmembrane region" description="Helical" evidence="7">
    <location>
        <begin position="267"/>
        <end position="289"/>
    </location>
</feature>
<evidence type="ECO:0000313" key="9">
    <source>
        <dbReference type="EMBL" id="QNE76805.1"/>
    </source>
</evidence>
<feature type="transmembrane region" description="Helical" evidence="7">
    <location>
        <begin position="86"/>
        <end position="108"/>
    </location>
</feature>
<evidence type="ECO:0000313" key="10">
    <source>
        <dbReference type="Proteomes" id="UP000515307"/>
    </source>
</evidence>
<feature type="region of interest" description="Disordered" evidence="6">
    <location>
        <begin position="292"/>
        <end position="340"/>
    </location>
</feature>
<proteinExistence type="inferred from homology"/>
<comment type="subcellular location">
    <subcellularLocation>
        <location evidence="1">Membrane</location>
        <topology evidence="1">Multi-pass membrane protein</topology>
    </subcellularLocation>
</comment>
<dbReference type="PANTHER" id="PTHR32322:SF9">
    <property type="entry name" value="AMINO-ACID METABOLITE EFFLUX PUMP-RELATED"/>
    <property type="match status" value="1"/>
</dbReference>
<feature type="transmembrane region" description="Helical" evidence="7">
    <location>
        <begin position="209"/>
        <end position="230"/>
    </location>
</feature>
<keyword evidence="10" id="KW-1185">Reference proteome</keyword>
<feature type="transmembrane region" description="Helical" evidence="7">
    <location>
        <begin position="138"/>
        <end position="159"/>
    </location>
</feature>
<dbReference type="InterPro" id="IPR000620">
    <property type="entry name" value="EamA_dom"/>
</dbReference>
<feature type="transmembrane region" description="Helical" evidence="7">
    <location>
        <begin position="115"/>
        <end position="132"/>
    </location>
</feature>
<dbReference type="Gene3D" id="1.10.3730.20">
    <property type="match status" value="1"/>
</dbReference>
<gene>
    <name evidence="9" type="ORF">F0344_21245</name>
</gene>
<feature type="domain" description="EamA" evidence="8">
    <location>
        <begin position="7"/>
        <end position="131"/>
    </location>
</feature>
<evidence type="ECO:0000256" key="2">
    <source>
        <dbReference type="ARBA" id="ARBA00007362"/>
    </source>
</evidence>
<accession>A0A7G7BN90</accession>
<dbReference type="KEGG" id="sfiy:F0344_21245"/>
<keyword evidence="3 7" id="KW-0812">Transmembrane</keyword>
<evidence type="ECO:0000256" key="5">
    <source>
        <dbReference type="ARBA" id="ARBA00023136"/>
    </source>
</evidence>
<dbReference type="GO" id="GO:0016020">
    <property type="term" value="C:membrane"/>
    <property type="evidence" value="ECO:0007669"/>
    <property type="project" value="UniProtKB-SubCell"/>
</dbReference>
<sequence length="340" mass="35310">MSTRDRLLAVLVAVLWGLNFLAVRVGLDHFPPFFLAALRFLVLAVPVVLFVPRPQVPLRWLLGYGLGFGALQFGLLFLAIDNGMPSGQASVVVQASAPLTVLLGALLLHERLSRHQLAGMAAAVLGLTVIAVDRARTAALLPLVLTLLAALGWALGNLASRQARPDHPLRFALWMSVVPPLPLLALSAVMEGPATGWRAFGGAFDAEGWPGLVALLYIALAGSVVGSGIWTTLLKRYEAGTVAPYSMLVPVVGLAVAWPALDERPSALSLVGAAIVVVGVLAGMGTGLAKRPHGKGTGLAKRAHGKGPGPAPGGERGPEPGTVVAQSDEPAPKVQDTQRS</sequence>
<feature type="domain" description="EamA" evidence="8">
    <location>
        <begin position="143"/>
        <end position="281"/>
    </location>
</feature>
<dbReference type="InterPro" id="IPR037185">
    <property type="entry name" value="EmrE-like"/>
</dbReference>
<feature type="transmembrane region" description="Helical" evidence="7">
    <location>
        <begin position="242"/>
        <end position="261"/>
    </location>
</feature>
<dbReference type="EMBL" id="CP045702">
    <property type="protein sequence ID" value="QNE76805.1"/>
    <property type="molecule type" value="Genomic_DNA"/>
</dbReference>
<dbReference type="AlphaFoldDB" id="A0A7G7BN90"/>
<evidence type="ECO:0000256" key="4">
    <source>
        <dbReference type="ARBA" id="ARBA00022989"/>
    </source>
</evidence>
<reference evidence="10" key="1">
    <citation type="submission" date="2019-10" db="EMBL/GenBank/DDBJ databases">
        <title>Antimicrobial potential of Antarctic Bacteria.</title>
        <authorList>
            <person name="Benaud N."/>
            <person name="Edwards R.J."/>
            <person name="Ferrari B.C."/>
        </authorList>
    </citation>
    <scope>NUCLEOTIDE SEQUENCE [LARGE SCALE GENOMIC DNA]</scope>
    <source>
        <strain evidence="10">NBSH44</strain>
    </source>
</reference>
<evidence type="ECO:0000256" key="7">
    <source>
        <dbReference type="SAM" id="Phobius"/>
    </source>
</evidence>
<evidence type="ECO:0000256" key="3">
    <source>
        <dbReference type="ARBA" id="ARBA00022692"/>
    </source>
</evidence>
<dbReference type="Proteomes" id="UP000515307">
    <property type="component" value="Chromosome"/>
</dbReference>
<feature type="transmembrane region" description="Helical" evidence="7">
    <location>
        <begin position="32"/>
        <end position="51"/>
    </location>
</feature>
<dbReference type="SUPFAM" id="SSF103481">
    <property type="entry name" value="Multidrug resistance efflux transporter EmrE"/>
    <property type="match status" value="2"/>
</dbReference>
<evidence type="ECO:0000259" key="8">
    <source>
        <dbReference type="Pfam" id="PF00892"/>
    </source>
</evidence>
<dbReference type="Pfam" id="PF00892">
    <property type="entry name" value="EamA"/>
    <property type="match status" value="2"/>
</dbReference>
<dbReference type="RefSeq" id="WP_185300300.1">
    <property type="nucleotide sequence ID" value="NZ_CP045702.1"/>
</dbReference>